<accession>A0ABD3NYL6</accession>
<keyword evidence="3" id="KW-1185">Reference proteome</keyword>
<dbReference type="Gene3D" id="3.30.450.20">
    <property type="entry name" value="PAS domain"/>
    <property type="match status" value="1"/>
</dbReference>
<evidence type="ECO:0000313" key="3">
    <source>
        <dbReference type="Proteomes" id="UP001530315"/>
    </source>
</evidence>
<feature type="domain" description="PAS" evidence="1">
    <location>
        <begin position="151"/>
        <end position="225"/>
    </location>
</feature>
<proteinExistence type="predicted"/>
<dbReference type="Proteomes" id="UP001530315">
    <property type="component" value="Unassembled WGS sequence"/>
</dbReference>
<organism evidence="2 3">
    <name type="scientific">Stephanodiscus triporus</name>
    <dbReference type="NCBI Taxonomy" id="2934178"/>
    <lineage>
        <taxon>Eukaryota</taxon>
        <taxon>Sar</taxon>
        <taxon>Stramenopiles</taxon>
        <taxon>Ochrophyta</taxon>
        <taxon>Bacillariophyta</taxon>
        <taxon>Coscinodiscophyceae</taxon>
        <taxon>Thalassiosirophycidae</taxon>
        <taxon>Stephanodiscales</taxon>
        <taxon>Stephanodiscaceae</taxon>
        <taxon>Stephanodiscus</taxon>
    </lineage>
</organism>
<dbReference type="SUPFAM" id="SSF55785">
    <property type="entry name" value="PYP-like sensor domain (PAS domain)"/>
    <property type="match status" value="1"/>
</dbReference>
<sequence length="288" mass="32561">MITSSMLPAWRVVSRSLAPCLNQNRSACASAGQEARENLLAHFQRDSSFRAQMVYSLSFAGNSLESDLESDNTFPLINDRMKRQLRNSFNALLSPSEYDARRLRGRLPPQLNMHSLDPLPKKIIERKLPPLEQRDGEVSAESFAQPLPKLSSEIISYKLDEDERPIVVTDTKNPYRIVAVNKAWERLCGYTREECQGRSLGRLLQGPETEMIHATTMLSKLLAGEEAGAVLTNYAKNGRKFRNCIRVGPVVDEMGKTVNFVGVLREMKDEYMWRKLSVGGRLQLPFVS</sequence>
<dbReference type="NCBIfam" id="TIGR00229">
    <property type="entry name" value="sensory_box"/>
    <property type="match status" value="1"/>
</dbReference>
<dbReference type="InterPro" id="IPR013767">
    <property type="entry name" value="PAS_fold"/>
</dbReference>
<protein>
    <recommendedName>
        <fullName evidence="1">PAS domain-containing protein</fullName>
    </recommendedName>
</protein>
<evidence type="ECO:0000259" key="1">
    <source>
        <dbReference type="PROSITE" id="PS50112"/>
    </source>
</evidence>
<evidence type="ECO:0000313" key="2">
    <source>
        <dbReference type="EMBL" id="KAL3780623.1"/>
    </source>
</evidence>
<dbReference type="InterPro" id="IPR035965">
    <property type="entry name" value="PAS-like_dom_sf"/>
</dbReference>
<dbReference type="AlphaFoldDB" id="A0ABD3NYL6"/>
<dbReference type="EMBL" id="JALLAZ020001106">
    <property type="protein sequence ID" value="KAL3780623.1"/>
    <property type="molecule type" value="Genomic_DNA"/>
</dbReference>
<dbReference type="Pfam" id="PF00989">
    <property type="entry name" value="PAS"/>
    <property type="match status" value="1"/>
</dbReference>
<dbReference type="InterPro" id="IPR000014">
    <property type="entry name" value="PAS"/>
</dbReference>
<dbReference type="PROSITE" id="PS50112">
    <property type="entry name" value="PAS"/>
    <property type="match status" value="1"/>
</dbReference>
<name>A0ABD3NYL6_9STRA</name>
<dbReference type="CDD" id="cd00130">
    <property type="entry name" value="PAS"/>
    <property type="match status" value="1"/>
</dbReference>
<reference evidence="2 3" key="1">
    <citation type="submission" date="2024-10" db="EMBL/GenBank/DDBJ databases">
        <title>Updated reference genomes for cyclostephanoid diatoms.</title>
        <authorList>
            <person name="Roberts W.R."/>
            <person name="Alverson A.J."/>
        </authorList>
    </citation>
    <scope>NUCLEOTIDE SEQUENCE [LARGE SCALE GENOMIC DNA]</scope>
    <source>
        <strain evidence="2 3">AJA276-08</strain>
    </source>
</reference>
<gene>
    <name evidence="2" type="ORF">ACHAW5_000161</name>
</gene>
<comment type="caution">
    <text evidence="2">The sequence shown here is derived from an EMBL/GenBank/DDBJ whole genome shotgun (WGS) entry which is preliminary data.</text>
</comment>